<gene>
    <name evidence="2" type="ORF">LRS37_12385</name>
</gene>
<organism evidence="2 3">
    <name type="scientific">Neobacillus sedimentimangrovi</name>
    <dbReference type="NCBI Taxonomy" id="2699460"/>
    <lineage>
        <taxon>Bacteria</taxon>
        <taxon>Bacillati</taxon>
        <taxon>Bacillota</taxon>
        <taxon>Bacilli</taxon>
        <taxon>Bacillales</taxon>
        <taxon>Bacillaceae</taxon>
        <taxon>Neobacillus</taxon>
    </lineage>
</organism>
<dbReference type="EMBL" id="JAJODE010000036">
    <property type="protein sequence ID" value="MCD4839645.1"/>
    <property type="molecule type" value="Genomic_DNA"/>
</dbReference>
<proteinExistence type="predicted"/>
<keyword evidence="3" id="KW-1185">Reference proteome</keyword>
<dbReference type="Pfam" id="PF10916">
    <property type="entry name" value="DUF2712"/>
    <property type="match status" value="1"/>
</dbReference>
<evidence type="ECO:0000313" key="3">
    <source>
        <dbReference type="Proteomes" id="UP001162836"/>
    </source>
</evidence>
<dbReference type="InterPro" id="IPR020208">
    <property type="entry name" value="DUF2712"/>
</dbReference>
<name>A0ABS8QKT4_9BACI</name>
<evidence type="ECO:0000256" key="1">
    <source>
        <dbReference type="SAM" id="SignalP"/>
    </source>
</evidence>
<accession>A0ABS8QKT4</accession>
<feature type="signal peptide" evidence="1">
    <location>
        <begin position="1"/>
        <end position="30"/>
    </location>
</feature>
<protein>
    <submittedName>
        <fullName evidence="2">DUF2712 domain-containing protein</fullName>
    </submittedName>
</protein>
<reference evidence="2 3" key="1">
    <citation type="journal article" date="2023" name="Antonie Van Leeuwenhoek">
        <title>Unveiling the genomic potential of a novel thermostable glycoside hydrolases producing Neobacillus sedimentimangrovi UE25.</title>
        <authorList>
            <person name="Ejaz U."/>
            <person name="Saleem F."/>
            <person name="Rashid R."/>
            <person name="Hasan K.A."/>
            <person name="Syed M.N."/>
            <person name="Sohail M."/>
        </authorList>
    </citation>
    <scope>NUCLEOTIDE SEQUENCE [LARGE SCALE GENOMIC DNA]</scope>
    <source>
        <strain evidence="2 3">UE25</strain>
    </source>
</reference>
<comment type="caution">
    <text evidence="2">The sequence shown here is derived from an EMBL/GenBank/DDBJ whole genome shotgun (WGS) entry which is preliminary data.</text>
</comment>
<keyword evidence="1" id="KW-0732">Signal</keyword>
<evidence type="ECO:0000313" key="2">
    <source>
        <dbReference type="EMBL" id="MCD4839645.1"/>
    </source>
</evidence>
<dbReference type="Proteomes" id="UP001162836">
    <property type="component" value="Unassembled WGS sequence"/>
</dbReference>
<dbReference type="RefSeq" id="WP_231315039.1">
    <property type="nucleotide sequence ID" value="NZ_JAJODE010000036.1"/>
</dbReference>
<feature type="chain" id="PRO_5046899233" evidence="1">
    <location>
        <begin position="31"/>
        <end position="141"/>
    </location>
</feature>
<sequence>MRNIVKKYSRLGMAAAMGVGIFTFSNFTYASDDNIGFSFTLKPNYENSYSGERYRQTTNPKNKWKVNLTYSSEGVGTVATFWLDKSGTRVSDVHDVAQGSGAHYYSAFSTANQSNVRLGAENNNASPNSYTISGYWDEETD</sequence>